<dbReference type="Gene3D" id="1.20.120.1750">
    <property type="match status" value="1"/>
</dbReference>
<dbReference type="PROSITE" id="PS50089">
    <property type="entry name" value="ZF_RING_2"/>
    <property type="match status" value="1"/>
</dbReference>
<dbReference type="Gene3D" id="3.10.110.10">
    <property type="entry name" value="Ubiquitin Conjugating Enzyme"/>
    <property type="match status" value="1"/>
</dbReference>
<evidence type="ECO:0000256" key="12">
    <source>
        <dbReference type="PROSITE-ProRule" id="PRU00175"/>
    </source>
</evidence>
<dbReference type="Gene3D" id="3.30.40.10">
    <property type="entry name" value="Zinc/RING finger domain, C3HC4 (zinc finger)"/>
    <property type="match status" value="1"/>
</dbReference>
<dbReference type="PROSITE" id="PS00028">
    <property type="entry name" value="ZINC_FINGER_C2H2_1"/>
    <property type="match status" value="1"/>
</dbReference>
<dbReference type="PROSITE" id="PS51873">
    <property type="entry name" value="TRIAD"/>
    <property type="match status" value="1"/>
</dbReference>
<dbReference type="GO" id="GO:0005737">
    <property type="term" value="C:cytoplasm"/>
    <property type="evidence" value="ECO:0000318"/>
    <property type="project" value="GO_Central"/>
</dbReference>
<dbReference type="InterPro" id="IPR044066">
    <property type="entry name" value="TRIAD_supradom"/>
</dbReference>
<keyword evidence="10" id="KW-0833">Ubl conjugation pathway</keyword>
<evidence type="ECO:0000259" key="14">
    <source>
        <dbReference type="PROSITE" id="PS50089"/>
    </source>
</evidence>
<dbReference type="InterPro" id="IPR001841">
    <property type="entry name" value="Znf_RING"/>
</dbReference>
<dbReference type="PROSITE" id="PS00518">
    <property type="entry name" value="ZF_RING_1"/>
    <property type="match status" value="1"/>
</dbReference>
<dbReference type="ExpressionAtlas" id="A0A194YRZ6">
    <property type="expression patterns" value="baseline"/>
</dbReference>
<evidence type="ECO:0000256" key="9">
    <source>
        <dbReference type="ARBA" id="ARBA00022771"/>
    </source>
</evidence>
<keyword evidence="18" id="KW-1185">Reference proteome</keyword>
<dbReference type="InterPro" id="IPR002867">
    <property type="entry name" value="IBR_dom"/>
</dbReference>
<organism evidence="17 18">
    <name type="scientific">Sorghum bicolor</name>
    <name type="common">Sorghum</name>
    <name type="synonym">Sorghum vulgare</name>
    <dbReference type="NCBI Taxonomy" id="4558"/>
    <lineage>
        <taxon>Eukaryota</taxon>
        <taxon>Viridiplantae</taxon>
        <taxon>Streptophyta</taxon>
        <taxon>Embryophyta</taxon>
        <taxon>Tracheophyta</taxon>
        <taxon>Spermatophyta</taxon>
        <taxon>Magnoliopsida</taxon>
        <taxon>Liliopsida</taxon>
        <taxon>Poales</taxon>
        <taxon>Poaceae</taxon>
        <taxon>PACMAD clade</taxon>
        <taxon>Panicoideae</taxon>
        <taxon>Andropogonodae</taxon>
        <taxon>Andropogoneae</taxon>
        <taxon>Sorghinae</taxon>
        <taxon>Sorghum</taxon>
    </lineage>
</organism>
<dbReference type="PANTHER" id="PTHR11685">
    <property type="entry name" value="RBR FAMILY RING FINGER AND IBR DOMAIN-CONTAINING"/>
    <property type="match status" value="1"/>
</dbReference>
<dbReference type="InterPro" id="IPR017907">
    <property type="entry name" value="Znf_RING_CS"/>
</dbReference>
<evidence type="ECO:0000256" key="4">
    <source>
        <dbReference type="ARBA" id="ARBA00005884"/>
    </source>
</evidence>
<evidence type="ECO:0000256" key="11">
    <source>
        <dbReference type="ARBA" id="ARBA00022833"/>
    </source>
</evidence>
<dbReference type="SUPFAM" id="SSF54495">
    <property type="entry name" value="UBC-like"/>
    <property type="match status" value="1"/>
</dbReference>
<dbReference type="FunCoup" id="A0A194YRZ6">
    <property type="interactions" value="341"/>
</dbReference>
<dbReference type="PROSITE" id="PS50908">
    <property type="entry name" value="RWD"/>
    <property type="match status" value="1"/>
</dbReference>
<evidence type="ECO:0000256" key="7">
    <source>
        <dbReference type="ARBA" id="ARBA00022723"/>
    </source>
</evidence>
<dbReference type="GO" id="GO:0016567">
    <property type="term" value="P:protein ubiquitination"/>
    <property type="evidence" value="ECO:0007669"/>
    <property type="project" value="InterPro"/>
</dbReference>
<feature type="domain" description="RING-type" evidence="14">
    <location>
        <begin position="288"/>
        <end position="333"/>
    </location>
</feature>
<keyword evidence="9 12" id="KW-0863">Zinc-finger</keyword>
<dbReference type="GO" id="GO:0031624">
    <property type="term" value="F:ubiquitin conjugating enzyme binding"/>
    <property type="evidence" value="ECO:0000318"/>
    <property type="project" value="GO_Central"/>
</dbReference>
<dbReference type="AlphaFoldDB" id="A0A194YRZ6"/>
<evidence type="ECO:0000256" key="8">
    <source>
        <dbReference type="ARBA" id="ARBA00022737"/>
    </source>
</evidence>
<dbReference type="Pfam" id="PF01485">
    <property type="entry name" value="IBR"/>
    <property type="match status" value="1"/>
</dbReference>
<dbReference type="EMBL" id="CM000763">
    <property type="protein sequence ID" value="KXG30967.1"/>
    <property type="molecule type" value="Genomic_DNA"/>
</dbReference>
<proteinExistence type="inferred from homology"/>
<evidence type="ECO:0000259" key="16">
    <source>
        <dbReference type="PROSITE" id="PS51873"/>
    </source>
</evidence>
<dbReference type="EC" id="2.3.2.31" evidence="5"/>
<feature type="region of interest" description="Disordered" evidence="13">
    <location>
        <begin position="522"/>
        <end position="545"/>
    </location>
</feature>
<evidence type="ECO:0000256" key="6">
    <source>
        <dbReference type="ARBA" id="ARBA00022679"/>
    </source>
</evidence>
<dbReference type="GO" id="GO:0008270">
    <property type="term" value="F:zinc ion binding"/>
    <property type="evidence" value="ECO:0007669"/>
    <property type="project" value="UniProtKB-KW"/>
</dbReference>
<dbReference type="Pfam" id="PF05773">
    <property type="entry name" value="RWD"/>
    <property type="match status" value="1"/>
</dbReference>
<dbReference type="SUPFAM" id="SSF57850">
    <property type="entry name" value="RING/U-box"/>
    <property type="match status" value="4"/>
</dbReference>
<evidence type="ECO:0000256" key="1">
    <source>
        <dbReference type="ARBA" id="ARBA00001798"/>
    </source>
</evidence>
<keyword evidence="7" id="KW-0479">Metal-binding</keyword>
<feature type="domain" description="RWD" evidence="15">
    <location>
        <begin position="94"/>
        <end position="233"/>
    </location>
</feature>
<evidence type="ECO:0000313" key="18">
    <source>
        <dbReference type="Proteomes" id="UP000000768"/>
    </source>
</evidence>
<reference evidence="18" key="2">
    <citation type="journal article" date="2018" name="Plant J.">
        <title>The Sorghum bicolor reference genome: improved assembly, gene annotations, a transcriptome atlas, and signatures of genome organization.</title>
        <authorList>
            <person name="McCormick R.F."/>
            <person name="Truong S.K."/>
            <person name="Sreedasyam A."/>
            <person name="Jenkins J."/>
            <person name="Shu S."/>
            <person name="Sims D."/>
            <person name="Kennedy M."/>
            <person name="Amirebrahimi M."/>
            <person name="Weers B.D."/>
            <person name="McKinley B."/>
            <person name="Mattison A."/>
            <person name="Morishige D.T."/>
            <person name="Grimwood J."/>
            <person name="Schmutz J."/>
            <person name="Mullet J.E."/>
        </authorList>
    </citation>
    <scope>NUCLEOTIDE SEQUENCE [LARGE SCALE GENOMIC DNA]</scope>
    <source>
        <strain evidence="18">cv. BTx623</strain>
    </source>
</reference>
<dbReference type="GO" id="GO:0061630">
    <property type="term" value="F:ubiquitin protein ligase activity"/>
    <property type="evidence" value="ECO:0000318"/>
    <property type="project" value="GO_Central"/>
</dbReference>
<evidence type="ECO:0000256" key="3">
    <source>
        <dbReference type="ARBA" id="ARBA00003976"/>
    </source>
</evidence>
<dbReference type="InterPro" id="IPR013083">
    <property type="entry name" value="Znf_RING/FYVE/PHD"/>
</dbReference>
<dbReference type="SMART" id="SM00647">
    <property type="entry name" value="IBR"/>
    <property type="match status" value="2"/>
</dbReference>
<dbReference type="InterPro" id="IPR006575">
    <property type="entry name" value="RWD_dom"/>
</dbReference>
<keyword evidence="8" id="KW-0677">Repeat</keyword>
<evidence type="ECO:0000256" key="5">
    <source>
        <dbReference type="ARBA" id="ARBA00012251"/>
    </source>
</evidence>
<dbReference type="FunFam" id="1.20.120.1750:FF:000097">
    <property type="entry name" value="RBR-type E3 ubiquitin transferase"/>
    <property type="match status" value="1"/>
</dbReference>
<feature type="domain" description="RING-type" evidence="16">
    <location>
        <begin position="284"/>
        <end position="513"/>
    </location>
</feature>
<dbReference type="Proteomes" id="UP000000768">
    <property type="component" value="Chromosome 4"/>
</dbReference>
<dbReference type="InterPro" id="IPR016135">
    <property type="entry name" value="UBQ-conjugating_enzyme/RWD"/>
</dbReference>
<feature type="compositionally biased region" description="Acidic residues" evidence="13">
    <location>
        <begin position="522"/>
        <end position="543"/>
    </location>
</feature>
<reference evidence="17 18" key="1">
    <citation type="journal article" date="2009" name="Nature">
        <title>The Sorghum bicolor genome and the diversification of grasses.</title>
        <authorList>
            <person name="Paterson A.H."/>
            <person name="Bowers J.E."/>
            <person name="Bruggmann R."/>
            <person name="Dubchak I."/>
            <person name="Grimwood J."/>
            <person name="Gundlach H."/>
            <person name="Haberer G."/>
            <person name="Hellsten U."/>
            <person name="Mitros T."/>
            <person name="Poliakov A."/>
            <person name="Schmutz J."/>
            <person name="Spannagl M."/>
            <person name="Tang H."/>
            <person name="Wang X."/>
            <person name="Wicker T."/>
            <person name="Bharti A.K."/>
            <person name="Chapman J."/>
            <person name="Feltus F.A."/>
            <person name="Gowik U."/>
            <person name="Grigoriev I.V."/>
            <person name="Lyons E."/>
            <person name="Maher C.A."/>
            <person name="Martis M."/>
            <person name="Narechania A."/>
            <person name="Otillar R.P."/>
            <person name="Penning B.W."/>
            <person name="Salamov A.A."/>
            <person name="Wang Y."/>
            <person name="Zhang L."/>
            <person name="Carpita N.C."/>
            <person name="Freeling M."/>
            <person name="Gingle A.R."/>
            <person name="Hash C.T."/>
            <person name="Keller B."/>
            <person name="Klein P."/>
            <person name="Kresovich S."/>
            <person name="McCann M.C."/>
            <person name="Ming R."/>
            <person name="Peterson D.G."/>
            <person name="Mehboob-ur-Rahman"/>
            <person name="Ware D."/>
            <person name="Westhoff P."/>
            <person name="Mayer K.F."/>
            <person name="Messing J."/>
            <person name="Rokhsar D.S."/>
        </authorList>
    </citation>
    <scope>NUCLEOTIDE SEQUENCE [LARGE SCALE GENOMIC DNA]</scope>
    <source>
        <strain evidence="18">cv. BTx623</strain>
    </source>
</reference>
<evidence type="ECO:0000256" key="10">
    <source>
        <dbReference type="ARBA" id="ARBA00022786"/>
    </source>
</evidence>
<comment type="catalytic activity">
    <reaction evidence="1">
        <text>[E2 ubiquitin-conjugating enzyme]-S-ubiquitinyl-L-cysteine + [acceptor protein]-L-lysine = [E2 ubiquitin-conjugating enzyme]-L-cysteine + [acceptor protein]-N(6)-ubiquitinyl-L-lysine.</text>
        <dbReference type="EC" id="2.3.2.31"/>
    </reaction>
</comment>
<comment type="cofactor">
    <cofactor evidence="2">
        <name>Zn(2+)</name>
        <dbReference type="ChEBI" id="CHEBI:29105"/>
    </cofactor>
</comment>
<dbReference type="InterPro" id="IPR031127">
    <property type="entry name" value="E3_UB_ligase_RBR"/>
</dbReference>
<evidence type="ECO:0000259" key="15">
    <source>
        <dbReference type="PROSITE" id="PS50908"/>
    </source>
</evidence>
<name>A0A194YRZ6_SORBI</name>
<dbReference type="InParanoid" id="A0A194YRZ6"/>
<evidence type="ECO:0000256" key="13">
    <source>
        <dbReference type="SAM" id="MobiDB-lite"/>
    </source>
</evidence>
<dbReference type="GO" id="GO:0006511">
    <property type="term" value="P:ubiquitin-dependent protein catabolic process"/>
    <property type="evidence" value="ECO:0000318"/>
    <property type="project" value="GO_Central"/>
</dbReference>
<dbReference type="SMART" id="SM00591">
    <property type="entry name" value="RWD"/>
    <property type="match status" value="1"/>
</dbReference>
<keyword evidence="6" id="KW-0808">Transferase</keyword>
<accession>A0A194YRZ6</accession>
<dbReference type="SMART" id="SM00184">
    <property type="entry name" value="RING"/>
    <property type="match status" value="2"/>
</dbReference>
<dbReference type="FunFam" id="3.30.40.10:FF:000358">
    <property type="entry name" value="RBR-type E3 ubiquitin transferase"/>
    <property type="match status" value="1"/>
</dbReference>
<protein>
    <recommendedName>
        <fullName evidence="5">RBR-type E3 ubiquitin transferase</fullName>
        <ecNumber evidence="5">2.3.2.31</ecNumber>
    </recommendedName>
</protein>
<dbReference type="CDD" id="cd20341">
    <property type="entry name" value="BRcat_RBR_RNF14"/>
    <property type="match status" value="1"/>
</dbReference>
<dbReference type="GO" id="GO:0000151">
    <property type="term" value="C:ubiquitin ligase complex"/>
    <property type="evidence" value="ECO:0000318"/>
    <property type="project" value="GO_Central"/>
</dbReference>
<evidence type="ECO:0000313" key="17">
    <source>
        <dbReference type="EMBL" id="KXG30967.1"/>
    </source>
</evidence>
<dbReference type="InterPro" id="IPR013087">
    <property type="entry name" value="Znf_C2H2_type"/>
</dbReference>
<comment type="similarity">
    <text evidence="4">Belongs to the RBR family. Ariadne subfamily.</text>
</comment>
<dbReference type="CDD" id="cd23821">
    <property type="entry name" value="RWD_IMPACT"/>
    <property type="match status" value="1"/>
</dbReference>
<sequence>MSSGASSSSSPPPAESGDGYWEAREEAAARLEAMAARARGEDELSAEQLETNNRLQEDEVDYIKLKTLFYKTPEVTCGHAEEPQMPGCSSASKLEVLALQAIYGDDMVILEDKACLRSFQLFVRYPIPNGTKVFLNLHPNGTMVGTDNDGSQDGSELFYACSLKHLPPVVLTCLLPCSYPSTSAPYFTISAKWLDEPKVSHLCAMLDEIWTDLPGQEVVYRWLDWLNSSSWPCISLNDNIILVPDKTSDVGDERAIARRLLVDSTIPLMQSYNERRSHEIFLKSFHECGICLSENTGRNFIKLPCHHLFCLTCMKSHCRIHVTEGNLTQLTCPDTTCRSPLPPSVLKILLGDDCYKRWESFTLQKLLDTMPDLVYCPRCDAACLEVDNDAQCPECFFTFCSLCKERRHVGEHCVTPEEKIRILREKHQKYSLPEKQLLREQREIDELVNVCEALRDSKQCPRCKMAISKTEGCNKMTCRNCGKFFCYRCNQAIHGYEHFWDGNCVLFEHHNQVGRRYGLFEELDDDEGSDDEDLEEPEPEPEPEMVWGHPCPMCGRRNEKFGTNNHILCMGCRGHYCALCRKRVTKSSEHYGPRGCQQHTDP</sequence>
<dbReference type="eggNOG" id="KOG1814">
    <property type="taxonomic scope" value="Eukaryota"/>
</dbReference>
<feature type="region of interest" description="Disordered" evidence="13">
    <location>
        <begin position="1"/>
        <end position="23"/>
    </location>
</feature>
<gene>
    <name evidence="17" type="ORF">SORBI_3004G274200</name>
</gene>
<dbReference type="Pfam" id="PF26200">
    <property type="entry name" value="Rcat_RNF216"/>
    <property type="match status" value="1"/>
</dbReference>
<keyword evidence="11" id="KW-0862">Zinc</keyword>
<dbReference type="Gramene" id="KXG30967">
    <property type="protein sequence ID" value="KXG30967"/>
    <property type="gene ID" value="SORBI_3004G274200"/>
</dbReference>
<comment type="function">
    <text evidence="3">Might act as an E3 ubiquitin-protein ligase, or as part of E3 complex, which accepts ubiquitin from specific E2 ubiquitin-conjugating enzymes and then transfers it to substrates.</text>
</comment>
<evidence type="ECO:0000256" key="2">
    <source>
        <dbReference type="ARBA" id="ARBA00001947"/>
    </source>
</evidence>